<keyword evidence="3" id="KW-1185">Reference proteome</keyword>
<dbReference type="InterPro" id="IPR041698">
    <property type="entry name" value="Methyltransf_25"/>
</dbReference>
<dbReference type="InterPro" id="IPR029063">
    <property type="entry name" value="SAM-dependent_MTases_sf"/>
</dbReference>
<protein>
    <submittedName>
        <fullName evidence="2">S-adenosyl-L-methionine-dependent methyltransferase</fullName>
    </submittedName>
</protein>
<dbReference type="EMBL" id="KZ992443">
    <property type="protein sequence ID" value="RKP10637.1"/>
    <property type="molecule type" value="Genomic_DNA"/>
</dbReference>
<keyword evidence="2" id="KW-0489">Methyltransferase</keyword>
<accession>A0A4P9XWE3</accession>
<dbReference type="Gene3D" id="3.40.50.150">
    <property type="entry name" value="Vaccinia Virus protein VP39"/>
    <property type="match status" value="1"/>
</dbReference>
<keyword evidence="2" id="KW-0808">Transferase</keyword>
<name>A0A4P9XWE3_9FUNG</name>
<evidence type="ECO:0000313" key="2">
    <source>
        <dbReference type="EMBL" id="RKP10637.1"/>
    </source>
</evidence>
<dbReference type="SUPFAM" id="SSF53335">
    <property type="entry name" value="S-adenosyl-L-methionine-dependent methyltransferases"/>
    <property type="match status" value="1"/>
</dbReference>
<proteinExistence type="predicted"/>
<gene>
    <name evidence="2" type="ORF">THASP1DRAFT_12555</name>
</gene>
<dbReference type="GO" id="GO:0008168">
    <property type="term" value="F:methyltransferase activity"/>
    <property type="evidence" value="ECO:0007669"/>
    <property type="project" value="UniProtKB-KW"/>
</dbReference>
<dbReference type="OrthoDB" id="2013972at2759"/>
<organism evidence="2 3">
    <name type="scientific">Thamnocephalis sphaerospora</name>
    <dbReference type="NCBI Taxonomy" id="78915"/>
    <lineage>
        <taxon>Eukaryota</taxon>
        <taxon>Fungi</taxon>
        <taxon>Fungi incertae sedis</taxon>
        <taxon>Zoopagomycota</taxon>
        <taxon>Zoopagomycotina</taxon>
        <taxon>Zoopagomycetes</taxon>
        <taxon>Zoopagales</taxon>
        <taxon>Sigmoideomycetaceae</taxon>
        <taxon>Thamnocephalis</taxon>
    </lineage>
</organism>
<feature type="domain" description="Methyltransferase" evidence="1">
    <location>
        <begin position="9"/>
        <end position="100"/>
    </location>
</feature>
<dbReference type="STRING" id="78915.A0A4P9XWE3"/>
<dbReference type="GO" id="GO:0032259">
    <property type="term" value="P:methylation"/>
    <property type="evidence" value="ECO:0007669"/>
    <property type="project" value="UniProtKB-KW"/>
</dbReference>
<dbReference type="Proteomes" id="UP000271241">
    <property type="component" value="Unassembled WGS sequence"/>
</dbReference>
<dbReference type="Pfam" id="PF13649">
    <property type="entry name" value="Methyltransf_25"/>
    <property type="match status" value="1"/>
</dbReference>
<evidence type="ECO:0000313" key="3">
    <source>
        <dbReference type="Proteomes" id="UP000271241"/>
    </source>
</evidence>
<dbReference type="PANTHER" id="PTHR43591">
    <property type="entry name" value="METHYLTRANSFERASE"/>
    <property type="match status" value="1"/>
</dbReference>
<sequence>PVENPTSALDVGCGTGIWMMEMATEFADCEFTGIDQITAQPDDVLPRNCQFVPCDQLTGGLPFGDASFDYVHQRMLVGSVPTGEWGGVCDELFRVTRPSGWTEIVDTDGLIHGYCPPDGDYHKGHSLGLCSDSGIVTESELSLCLGPAAARINRWMLAAMECRGVQPEEAFELQPVLQKSGFADVQSRCVAIPMGTWGGQAGQMCLNIMRSAIVSLRSFLLQEQITDSVEFAETLRDWELEADRGCYHMEVAVYWAQRPF</sequence>
<dbReference type="AlphaFoldDB" id="A0A4P9XWE3"/>
<reference evidence="3" key="1">
    <citation type="journal article" date="2018" name="Nat. Microbiol.">
        <title>Leveraging single-cell genomics to expand the fungal tree of life.</title>
        <authorList>
            <person name="Ahrendt S.R."/>
            <person name="Quandt C.A."/>
            <person name="Ciobanu D."/>
            <person name="Clum A."/>
            <person name="Salamov A."/>
            <person name="Andreopoulos B."/>
            <person name="Cheng J.F."/>
            <person name="Woyke T."/>
            <person name="Pelin A."/>
            <person name="Henrissat B."/>
            <person name="Reynolds N.K."/>
            <person name="Benny G.L."/>
            <person name="Smith M.E."/>
            <person name="James T.Y."/>
            <person name="Grigoriev I.V."/>
        </authorList>
    </citation>
    <scope>NUCLEOTIDE SEQUENCE [LARGE SCALE GENOMIC DNA]</scope>
    <source>
        <strain evidence="3">RSA 1356</strain>
    </source>
</reference>
<dbReference type="CDD" id="cd02440">
    <property type="entry name" value="AdoMet_MTases"/>
    <property type="match status" value="1"/>
</dbReference>
<feature type="non-terminal residue" evidence="2">
    <location>
        <position position="1"/>
    </location>
</feature>
<evidence type="ECO:0000259" key="1">
    <source>
        <dbReference type="Pfam" id="PF13649"/>
    </source>
</evidence>